<keyword evidence="3" id="KW-1185">Reference proteome</keyword>
<evidence type="ECO:0000313" key="2">
    <source>
        <dbReference type="EMBL" id="OAA53053.1"/>
    </source>
</evidence>
<dbReference type="EMBL" id="AZHB01000041">
    <property type="protein sequence ID" value="OAA53053.1"/>
    <property type="molecule type" value="Genomic_DNA"/>
</dbReference>
<dbReference type="Pfam" id="PF09774">
    <property type="entry name" value="MIX23"/>
    <property type="match status" value="1"/>
</dbReference>
<accession>A0A167LG65</accession>
<gene>
    <name evidence="2" type="ORF">ISF_09116</name>
</gene>
<dbReference type="InterPro" id="IPR019171">
    <property type="entry name" value="MIX23"/>
</dbReference>
<dbReference type="OrthoDB" id="5593818at2759"/>
<reference evidence="2 3" key="1">
    <citation type="journal article" date="2016" name="Genome Biol. Evol.">
        <title>Divergent and convergent evolution of fungal pathogenicity.</title>
        <authorList>
            <person name="Shang Y."/>
            <person name="Xiao G."/>
            <person name="Zheng P."/>
            <person name="Cen K."/>
            <person name="Zhan S."/>
            <person name="Wang C."/>
        </authorList>
    </citation>
    <scope>NUCLEOTIDE SEQUENCE [LARGE SCALE GENOMIC DNA]</scope>
    <source>
        <strain evidence="2 3">ARSEF 2679</strain>
    </source>
</reference>
<protein>
    <submittedName>
        <fullName evidence="2">Caffeine-induced death protein 2</fullName>
    </submittedName>
</protein>
<comment type="caution">
    <text evidence="2">The sequence shown here is derived from an EMBL/GenBank/DDBJ whole genome shotgun (WGS) entry which is preliminary data.</text>
</comment>
<proteinExistence type="inferred from homology"/>
<dbReference type="STRING" id="1081104.A0A167LG65"/>
<evidence type="ECO:0000313" key="3">
    <source>
        <dbReference type="Proteomes" id="UP000076744"/>
    </source>
</evidence>
<sequence>MYTALNLPPPQSPHHQVAGTSDYCLHPDPNSDIDITLAGIFWNRAASEPPIAAAQLQPVTMTRPPATPQLSPQFCFSTSTLRGMLRTLEPKLNLMSAEFFRFSRSAVDDTISQNLNALVTPARGGFDPSSTSQRTSRKLGGDINVERCAIFLDKILFPAWDSRAQVFEYCAAVASSPDPDDPETALRELQRKQDSKRVVDERLDPYSGRFYPCESRTELLASTLRQERVIEDIVRHRTWEVIQDRCQEPPKDWQAAIDIWKKHSANRK</sequence>
<dbReference type="RefSeq" id="XP_018700137.1">
    <property type="nucleotide sequence ID" value="XM_018852719.1"/>
</dbReference>
<dbReference type="GO" id="GO:0005758">
    <property type="term" value="C:mitochondrial intermembrane space"/>
    <property type="evidence" value="ECO:0007669"/>
    <property type="project" value="InterPro"/>
</dbReference>
<dbReference type="AlphaFoldDB" id="A0A167LG65"/>
<name>A0A167LG65_CORFA</name>
<dbReference type="GeneID" id="30025408"/>
<comment type="similarity">
    <text evidence="1">Belongs to the MIX23 family.</text>
</comment>
<dbReference type="PANTHER" id="PTHR31905">
    <property type="entry name" value="COILED-COIL DOMAIN-CONTAINING PROTEIN 58"/>
    <property type="match status" value="1"/>
</dbReference>
<organism evidence="2 3">
    <name type="scientific">Cordyceps fumosorosea (strain ARSEF 2679)</name>
    <name type="common">Isaria fumosorosea</name>
    <dbReference type="NCBI Taxonomy" id="1081104"/>
    <lineage>
        <taxon>Eukaryota</taxon>
        <taxon>Fungi</taxon>
        <taxon>Dikarya</taxon>
        <taxon>Ascomycota</taxon>
        <taxon>Pezizomycotina</taxon>
        <taxon>Sordariomycetes</taxon>
        <taxon>Hypocreomycetidae</taxon>
        <taxon>Hypocreales</taxon>
        <taxon>Cordycipitaceae</taxon>
        <taxon>Cordyceps</taxon>
    </lineage>
</organism>
<evidence type="ECO:0000256" key="1">
    <source>
        <dbReference type="ARBA" id="ARBA00024204"/>
    </source>
</evidence>
<dbReference type="PANTHER" id="PTHR31905:SF2">
    <property type="entry name" value="PROTEIN MIX23"/>
    <property type="match status" value="1"/>
</dbReference>
<dbReference type="Proteomes" id="UP000076744">
    <property type="component" value="Unassembled WGS sequence"/>
</dbReference>